<sequence length="364" mass="37083">MTEAALLEKAGSALRITEITLADPGPGEVVVEVRATGVCQSDVGVFTGKLPAPVPLVLGHEGAGVVVEVGAGVEDLKTGDHVVLSWLASCGSCFYCQRAEQHLCGRPRTMLGAHTMVDGSTRMSLNGAPVRQFCGLGSFSQRTVVPAGAAIKIPDDIPIASAALLGCGVLTGFGAAVHTGDVRVGDTVAVIGCGGVGLNAVQGARIAGATTIIAVDVHADRLALASELGATHTLTAGPDVVKQVQARTGRRGADVVIEVAGRHETVQQAIAMARRGGTTVLVGAGPGVGIDEVFGNVVMAGKTVKGCLYGSAHVKRDIPRLVELYRSGALHLDQLVTETFAFTDIAKAVDYCAAEQGARAVVVA</sequence>
<dbReference type="Gene3D" id="3.40.50.720">
    <property type="entry name" value="NAD(P)-binding Rossmann-like Domain"/>
    <property type="match status" value="1"/>
</dbReference>
<dbReference type="InterPro" id="IPR011032">
    <property type="entry name" value="GroES-like_sf"/>
</dbReference>
<comment type="similarity">
    <text evidence="1 6">Belongs to the zinc-containing alcohol dehydrogenase family.</text>
</comment>
<dbReference type="GO" id="GO:0046294">
    <property type="term" value="P:formaldehyde catabolic process"/>
    <property type="evidence" value="ECO:0007669"/>
    <property type="project" value="TreeGrafter"/>
</dbReference>
<dbReference type="EMBL" id="FOWC01000007">
    <property type="protein sequence ID" value="SFP79907.1"/>
    <property type="molecule type" value="Genomic_DNA"/>
</dbReference>
<reference evidence="8 9" key="1">
    <citation type="submission" date="2016-10" db="EMBL/GenBank/DDBJ databases">
        <authorList>
            <person name="de Groot N.N."/>
        </authorList>
    </citation>
    <scope>NUCLEOTIDE SEQUENCE [LARGE SCALE GENOMIC DNA]</scope>
    <source>
        <strain evidence="8 9">DSM 44637</strain>
    </source>
</reference>
<dbReference type="Pfam" id="PF00107">
    <property type="entry name" value="ADH_zinc_N"/>
    <property type="match status" value="1"/>
</dbReference>
<evidence type="ECO:0000313" key="9">
    <source>
        <dbReference type="Proteomes" id="UP000199137"/>
    </source>
</evidence>
<dbReference type="STRING" id="112413.SAMN05421854_10732"/>
<organism evidence="8 9">
    <name type="scientific">Amycolatopsis rubida</name>
    <dbReference type="NCBI Taxonomy" id="112413"/>
    <lineage>
        <taxon>Bacteria</taxon>
        <taxon>Bacillati</taxon>
        <taxon>Actinomycetota</taxon>
        <taxon>Actinomycetes</taxon>
        <taxon>Pseudonocardiales</taxon>
        <taxon>Pseudonocardiaceae</taxon>
        <taxon>Amycolatopsis</taxon>
    </lineage>
</organism>
<evidence type="ECO:0000256" key="1">
    <source>
        <dbReference type="ARBA" id="ARBA00008072"/>
    </source>
</evidence>
<keyword evidence="5" id="KW-0520">NAD</keyword>
<evidence type="ECO:0000256" key="6">
    <source>
        <dbReference type="RuleBase" id="RU361277"/>
    </source>
</evidence>
<keyword evidence="3 6" id="KW-0862">Zinc</keyword>
<dbReference type="CDD" id="cd08279">
    <property type="entry name" value="Zn_ADH_class_III"/>
    <property type="match status" value="1"/>
</dbReference>
<dbReference type="GO" id="GO:0008270">
    <property type="term" value="F:zinc ion binding"/>
    <property type="evidence" value="ECO:0007669"/>
    <property type="project" value="InterPro"/>
</dbReference>
<dbReference type="InterPro" id="IPR013149">
    <property type="entry name" value="ADH-like_C"/>
</dbReference>
<evidence type="ECO:0000256" key="4">
    <source>
        <dbReference type="ARBA" id="ARBA00023002"/>
    </source>
</evidence>
<dbReference type="SMART" id="SM00829">
    <property type="entry name" value="PKS_ER"/>
    <property type="match status" value="1"/>
</dbReference>
<dbReference type="Proteomes" id="UP000199137">
    <property type="component" value="Unassembled WGS sequence"/>
</dbReference>
<dbReference type="Gene3D" id="3.90.180.10">
    <property type="entry name" value="Medium-chain alcohol dehydrogenases, catalytic domain"/>
    <property type="match status" value="1"/>
</dbReference>
<proteinExistence type="inferred from homology"/>
<dbReference type="GO" id="GO:0051903">
    <property type="term" value="F:S-(hydroxymethyl)glutathione dehydrogenase [NAD(P)+] activity"/>
    <property type="evidence" value="ECO:0007669"/>
    <property type="project" value="TreeGrafter"/>
</dbReference>
<dbReference type="SUPFAM" id="SSF50129">
    <property type="entry name" value="GroES-like"/>
    <property type="match status" value="2"/>
</dbReference>
<dbReference type="PANTHER" id="PTHR43880">
    <property type="entry name" value="ALCOHOL DEHYDROGENASE"/>
    <property type="match status" value="1"/>
</dbReference>
<dbReference type="InterPro" id="IPR002328">
    <property type="entry name" value="ADH_Zn_CS"/>
</dbReference>
<dbReference type="InterPro" id="IPR020843">
    <property type="entry name" value="ER"/>
</dbReference>
<feature type="domain" description="Enoyl reductase (ER)" evidence="7">
    <location>
        <begin position="11"/>
        <end position="362"/>
    </location>
</feature>
<accession>A0A1I5TB50</accession>
<evidence type="ECO:0000256" key="2">
    <source>
        <dbReference type="ARBA" id="ARBA00022723"/>
    </source>
</evidence>
<dbReference type="GO" id="GO:0005829">
    <property type="term" value="C:cytosol"/>
    <property type="evidence" value="ECO:0007669"/>
    <property type="project" value="TreeGrafter"/>
</dbReference>
<dbReference type="PANTHER" id="PTHR43880:SF12">
    <property type="entry name" value="ALCOHOL DEHYDROGENASE CLASS-3"/>
    <property type="match status" value="1"/>
</dbReference>
<keyword evidence="2 6" id="KW-0479">Metal-binding</keyword>
<gene>
    <name evidence="8" type="ORF">SAMN05421854_10732</name>
</gene>
<evidence type="ECO:0000256" key="3">
    <source>
        <dbReference type="ARBA" id="ARBA00022833"/>
    </source>
</evidence>
<name>A0A1I5TB50_9PSEU</name>
<protein>
    <submittedName>
        <fullName evidence="8">Alcohol dehydrogenase/S-(Hydroxymethyl)glutathione dehydrogenase / alcohol dehydrogenase</fullName>
    </submittedName>
</protein>
<dbReference type="AlphaFoldDB" id="A0A1I5TB50"/>
<dbReference type="Pfam" id="PF08240">
    <property type="entry name" value="ADH_N"/>
    <property type="match status" value="1"/>
</dbReference>
<dbReference type="PROSITE" id="PS00059">
    <property type="entry name" value="ADH_ZINC"/>
    <property type="match status" value="1"/>
</dbReference>
<evidence type="ECO:0000259" key="7">
    <source>
        <dbReference type="SMART" id="SM00829"/>
    </source>
</evidence>
<comment type="cofactor">
    <cofactor evidence="6">
        <name>Zn(2+)</name>
        <dbReference type="ChEBI" id="CHEBI:29105"/>
    </cofactor>
</comment>
<dbReference type="RefSeq" id="WP_167545426.1">
    <property type="nucleotide sequence ID" value="NZ_FOWC01000007.1"/>
</dbReference>
<dbReference type="InterPro" id="IPR013154">
    <property type="entry name" value="ADH-like_N"/>
</dbReference>
<evidence type="ECO:0000256" key="5">
    <source>
        <dbReference type="ARBA" id="ARBA00023027"/>
    </source>
</evidence>
<evidence type="ECO:0000313" key="8">
    <source>
        <dbReference type="EMBL" id="SFP79907.1"/>
    </source>
</evidence>
<dbReference type="SUPFAM" id="SSF51735">
    <property type="entry name" value="NAD(P)-binding Rossmann-fold domains"/>
    <property type="match status" value="1"/>
</dbReference>
<keyword evidence="4" id="KW-0560">Oxidoreductase</keyword>
<dbReference type="InterPro" id="IPR036291">
    <property type="entry name" value="NAD(P)-bd_dom_sf"/>
</dbReference>